<dbReference type="SUPFAM" id="SSF51445">
    <property type="entry name" value="(Trans)glycosidases"/>
    <property type="match status" value="2"/>
</dbReference>
<dbReference type="Pfam" id="PF16028">
    <property type="entry name" value="SLC3A2_N"/>
    <property type="match status" value="1"/>
</dbReference>
<dbReference type="Proteomes" id="UP000424527">
    <property type="component" value="Unassembled WGS sequence"/>
</dbReference>
<dbReference type="PANTHER" id="PTHR46673">
    <property type="entry name" value="4F2 CELL-SURFACE ANTIGEN HEAVY CHAIN"/>
    <property type="match status" value="1"/>
</dbReference>
<organism evidence="4 5">
    <name type="scientific">Larimichthys crocea</name>
    <name type="common">Large yellow croaker</name>
    <name type="synonym">Pseudosciaena crocea</name>
    <dbReference type="NCBI Taxonomy" id="215358"/>
    <lineage>
        <taxon>Eukaryota</taxon>
        <taxon>Metazoa</taxon>
        <taxon>Chordata</taxon>
        <taxon>Craniata</taxon>
        <taxon>Vertebrata</taxon>
        <taxon>Euteleostomi</taxon>
        <taxon>Actinopterygii</taxon>
        <taxon>Neopterygii</taxon>
        <taxon>Teleostei</taxon>
        <taxon>Neoteleostei</taxon>
        <taxon>Acanthomorphata</taxon>
        <taxon>Eupercaria</taxon>
        <taxon>Sciaenidae</taxon>
        <taxon>Larimichthys</taxon>
    </lineage>
</organism>
<accession>A0A6G0IVB6</accession>
<keyword evidence="2" id="KW-0812">Transmembrane</keyword>
<feature type="compositionally biased region" description="Basic and acidic residues" evidence="1">
    <location>
        <begin position="26"/>
        <end position="40"/>
    </location>
</feature>
<dbReference type="InterPro" id="IPR042280">
    <property type="entry name" value="SLC3A2"/>
</dbReference>
<dbReference type="GO" id="GO:0016323">
    <property type="term" value="C:basolateral plasma membrane"/>
    <property type="evidence" value="ECO:0007669"/>
    <property type="project" value="TreeGrafter"/>
</dbReference>
<dbReference type="GO" id="GO:0005975">
    <property type="term" value="P:carbohydrate metabolic process"/>
    <property type="evidence" value="ECO:0007669"/>
    <property type="project" value="InterPro"/>
</dbReference>
<dbReference type="GO" id="GO:0016324">
    <property type="term" value="C:apical plasma membrane"/>
    <property type="evidence" value="ECO:0007669"/>
    <property type="project" value="TreeGrafter"/>
</dbReference>
<keyword evidence="2" id="KW-1133">Transmembrane helix</keyword>
<feature type="domain" description="Solute carrier family 3 member 2 N-terminal" evidence="3">
    <location>
        <begin position="103"/>
        <end position="166"/>
    </location>
</feature>
<reference evidence="4 5" key="1">
    <citation type="submission" date="2019-07" db="EMBL/GenBank/DDBJ databases">
        <title>Chromosome genome assembly for large yellow croaker.</title>
        <authorList>
            <person name="Xiao S."/>
        </authorList>
    </citation>
    <scope>NUCLEOTIDE SEQUENCE [LARGE SCALE GENOMIC DNA]</scope>
    <source>
        <strain evidence="4">JMULYC20181020</strain>
        <tissue evidence="4">Muscle</tissue>
    </source>
</reference>
<name>A0A6G0IVB6_LARCR</name>
<feature type="compositionally biased region" description="Basic residues" evidence="1">
    <location>
        <begin position="41"/>
        <end position="52"/>
    </location>
</feature>
<dbReference type="GO" id="GO:0015823">
    <property type="term" value="P:phenylalanine transport"/>
    <property type="evidence" value="ECO:0007669"/>
    <property type="project" value="TreeGrafter"/>
</dbReference>
<feature type="transmembrane region" description="Helical" evidence="2">
    <location>
        <begin position="126"/>
        <end position="148"/>
    </location>
</feature>
<dbReference type="AlphaFoldDB" id="A0A6G0IVB6"/>
<feature type="region of interest" description="Disordered" evidence="1">
    <location>
        <begin position="26"/>
        <end position="78"/>
    </location>
</feature>
<evidence type="ECO:0000256" key="1">
    <source>
        <dbReference type="SAM" id="MobiDB-lite"/>
    </source>
</evidence>
<evidence type="ECO:0000259" key="3">
    <source>
        <dbReference type="Pfam" id="PF16028"/>
    </source>
</evidence>
<gene>
    <name evidence="4" type="ORF">D5F01_LYC06203</name>
</gene>
<keyword evidence="2" id="KW-0472">Membrane</keyword>
<evidence type="ECO:0000256" key="2">
    <source>
        <dbReference type="SAM" id="Phobius"/>
    </source>
</evidence>
<dbReference type="Gene3D" id="3.20.20.80">
    <property type="entry name" value="Glycosidases"/>
    <property type="match status" value="1"/>
</dbReference>
<dbReference type="EMBL" id="REGW02000006">
    <property type="protein sequence ID" value="KAE8295277.1"/>
    <property type="molecule type" value="Genomic_DNA"/>
</dbReference>
<dbReference type="InterPro" id="IPR017853">
    <property type="entry name" value="GH"/>
</dbReference>
<dbReference type="GO" id="GO:0015190">
    <property type="term" value="F:L-leucine transmembrane transporter activity"/>
    <property type="evidence" value="ECO:0007669"/>
    <property type="project" value="TreeGrafter"/>
</dbReference>
<dbReference type="GO" id="GO:0015173">
    <property type="term" value="F:aromatic amino acid transmembrane transporter activity"/>
    <property type="evidence" value="ECO:0007669"/>
    <property type="project" value="TreeGrafter"/>
</dbReference>
<comment type="caution">
    <text evidence="4">The sequence shown here is derived from an EMBL/GenBank/DDBJ whole genome shotgun (WGS) entry which is preliminary data.</text>
</comment>
<protein>
    <recommendedName>
        <fullName evidence="3">Solute carrier family 3 member 2 N-terminal domain-containing protein</fullName>
    </recommendedName>
</protein>
<dbReference type="GO" id="GO:1904273">
    <property type="term" value="P:L-alanine import across plasma membrane"/>
    <property type="evidence" value="ECO:0007669"/>
    <property type="project" value="TreeGrafter"/>
</dbReference>
<dbReference type="InterPro" id="IPR031984">
    <property type="entry name" value="SLC3A2_N"/>
</dbReference>
<keyword evidence="5" id="KW-1185">Reference proteome</keyword>
<sequence length="558" mass="61414">MCCEGVVRSLKYSILDRTAQLGTLVDKGKEERRRGKEENHLRRRARNLRQKIHPAASPDRMPLNAGDTGYDSVPGPGLSASVGASESSPLLIPEPEPEHAHRWQPLSRVELEMVAGGPGWRKVRCYLVLLFWLSWLALLATSIAIIMMSPRPVAEPLRWWQKTVFYQTDLLMEAQTEGTGDVSALCEQLPYLRSMGIGTLILEGLFVKDVSPLNLTAVAERFKTLAQIQHLLAECNKAGLKVVLDFCGLNLLGPQDAEGTSNLSATHALRFWLEQGVAGFAICDTDAACSEKTLTEWRGVFKEFSSQEEERIVVVKQKQDVLLPLNNVTLVDVVMRSILPSSPHFLSAKEVAVAIETRLQTRKEDIWPSWTVGGKASQNLKKLLLVLMMTLPGSPTVQYDKDIDQTQNVSLDTSSSHRVTNGSDTHTDTEKTKRLAVALFTSLSRSRAREEALLYGSFTFLPFNSTTNSSSNSTLASPSPPPILAFLRSWGCVHFLILLNVGPGFHALDPAWAPSLPVAGVFVSSTGMDRLGSMALNTLVLQPHEAIVIKLFETGSYS</sequence>
<dbReference type="GO" id="GO:1903801">
    <property type="term" value="P:L-leucine import across plasma membrane"/>
    <property type="evidence" value="ECO:0007669"/>
    <property type="project" value="TreeGrafter"/>
</dbReference>
<dbReference type="GO" id="GO:0015180">
    <property type="term" value="F:L-alanine transmembrane transporter activity"/>
    <property type="evidence" value="ECO:0007669"/>
    <property type="project" value="TreeGrafter"/>
</dbReference>
<evidence type="ECO:0000313" key="5">
    <source>
        <dbReference type="Proteomes" id="UP000424527"/>
    </source>
</evidence>
<dbReference type="PANTHER" id="PTHR46673:SF2">
    <property type="entry name" value="4F2 CELL-SURFACE ANTIGEN HEAVY CHAIN-LIKE"/>
    <property type="match status" value="1"/>
</dbReference>
<evidence type="ECO:0000313" key="4">
    <source>
        <dbReference type="EMBL" id="KAE8295277.1"/>
    </source>
</evidence>
<proteinExistence type="predicted"/>